<dbReference type="OrthoDB" id="9762517at2"/>
<evidence type="ECO:0000256" key="6">
    <source>
        <dbReference type="ARBA" id="ARBA00022989"/>
    </source>
</evidence>
<dbReference type="Proteomes" id="UP000184088">
    <property type="component" value="Unassembled WGS sequence"/>
</dbReference>
<dbReference type="PANTHER" id="PTHR43394">
    <property type="entry name" value="ATP-DEPENDENT PERMEASE MDL1, MITOCHONDRIAL"/>
    <property type="match status" value="1"/>
</dbReference>
<dbReference type="CDD" id="cd18542">
    <property type="entry name" value="ABC_6TM_YknU_like"/>
    <property type="match status" value="1"/>
</dbReference>
<name>A0A1M4ZCM9_9THEO</name>
<organism evidence="11 12">
    <name type="scientific">Caldanaerobius fijiensis DSM 17918</name>
    <dbReference type="NCBI Taxonomy" id="1121256"/>
    <lineage>
        <taxon>Bacteria</taxon>
        <taxon>Bacillati</taxon>
        <taxon>Bacillota</taxon>
        <taxon>Clostridia</taxon>
        <taxon>Thermoanaerobacterales</taxon>
        <taxon>Thermoanaerobacteraceae</taxon>
        <taxon>Caldanaerobius</taxon>
    </lineage>
</organism>
<dbReference type="PROSITE" id="PS50929">
    <property type="entry name" value="ABC_TM1F"/>
    <property type="match status" value="1"/>
</dbReference>
<dbReference type="GO" id="GO:0005524">
    <property type="term" value="F:ATP binding"/>
    <property type="evidence" value="ECO:0007669"/>
    <property type="project" value="UniProtKB-KW"/>
</dbReference>
<dbReference type="GO" id="GO:0015421">
    <property type="term" value="F:ABC-type oligopeptide transporter activity"/>
    <property type="evidence" value="ECO:0007669"/>
    <property type="project" value="TreeGrafter"/>
</dbReference>
<feature type="domain" description="ABC transmembrane type-1" evidence="10">
    <location>
        <begin position="22"/>
        <end position="301"/>
    </location>
</feature>
<evidence type="ECO:0000256" key="8">
    <source>
        <dbReference type="SAM" id="Phobius"/>
    </source>
</evidence>
<feature type="transmembrane region" description="Helical" evidence="8">
    <location>
        <begin position="248"/>
        <end position="266"/>
    </location>
</feature>
<comment type="subcellular location">
    <subcellularLocation>
        <location evidence="1">Cell membrane</location>
        <topology evidence="1">Multi-pass membrane protein</topology>
    </subcellularLocation>
</comment>
<keyword evidence="12" id="KW-1185">Reference proteome</keyword>
<dbReference type="InterPro" id="IPR039421">
    <property type="entry name" value="Type_1_exporter"/>
</dbReference>
<dbReference type="PROSITE" id="PS00211">
    <property type="entry name" value="ABC_TRANSPORTER_1"/>
    <property type="match status" value="1"/>
</dbReference>
<dbReference type="InterPro" id="IPR011527">
    <property type="entry name" value="ABC1_TM_dom"/>
</dbReference>
<dbReference type="InterPro" id="IPR027417">
    <property type="entry name" value="P-loop_NTPase"/>
</dbReference>
<evidence type="ECO:0000256" key="1">
    <source>
        <dbReference type="ARBA" id="ARBA00004651"/>
    </source>
</evidence>
<dbReference type="PANTHER" id="PTHR43394:SF1">
    <property type="entry name" value="ATP-BINDING CASSETTE SUB-FAMILY B MEMBER 10, MITOCHONDRIAL"/>
    <property type="match status" value="1"/>
</dbReference>
<dbReference type="PROSITE" id="PS50893">
    <property type="entry name" value="ABC_TRANSPORTER_2"/>
    <property type="match status" value="1"/>
</dbReference>
<dbReference type="Pfam" id="PF00005">
    <property type="entry name" value="ABC_tran"/>
    <property type="match status" value="1"/>
</dbReference>
<dbReference type="Gene3D" id="3.40.50.300">
    <property type="entry name" value="P-loop containing nucleotide triphosphate hydrolases"/>
    <property type="match status" value="1"/>
</dbReference>
<protein>
    <submittedName>
        <fullName evidence="11">ATP-binding cassette, subfamily B</fullName>
    </submittedName>
</protein>
<proteinExistence type="predicted"/>
<dbReference type="SMART" id="SM00382">
    <property type="entry name" value="AAA"/>
    <property type="match status" value="1"/>
</dbReference>
<evidence type="ECO:0000256" key="4">
    <source>
        <dbReference type="ARBA" id="ARBA00022741"/>
    </source>
</evidence>
<keyword evidence="5 11" id="KW-0067">ATP-binding</keyword>
<dbReference type="FunFam" id="3.40.50.300:FF:000287">
    <property type="entry name" value="Multidrug ABC transporter ATP-binding protein"/>
    <property type="match status" value="1"/>
</dbReference>
<feature type="transmembrane region" description="Helical" evidence="8">
    <location>
        <begin position="272"/>
        <end position="289"/>
    </location>
</feature>
<feature type="transmembrane region" description="Helical" evidence="8">
    <location>
        <begin position="54"/>
        <end position="75"/>
    </location>
</feature>
<dbReference type="GO" id="GO:0005886">
    <property type="term" value="C:plasma membrane"/>
    <property type="evidence" value="ECO:0007669"/>
    <property type="project" value="UniProtKB-SubCell"/>
</dbReference>
<dbReference type="AlphaFoldDB" id="A0A1M4ZCM9"/>
<dbReference type="Pfam" id="PF00664">
    <property type="entry name" value="ABC_membrane"/>
    <property type="match status" value="1"/>
</dbReference>
<dbReference type="SUPFAM" id="SSF52540">
    <property type="entry name" value="P-loop containing nucleoside triphosphate hydrolases"/>
    <property type="match status" value="1"/>
</dbReference>
<evidence type="ECO:0000259" key="9">
    <source>
        <dbReference type="PROSITE" id="PS50893"/>
    </source>
</evidence>
<feature type="domain" description="ABC transporter" evidence="9">
    <location>
        <begin position="335"/>
        <end position="568"/>
    </location>
</feature>
<keyword evidence="7 8" id="KW-0472">Membrane</keyword>
<feature type="transmembrane region" description="Helical" evidence="8">
    <location>
        <begin position="16"/>
        <end position="34"/>
    </location>
</feature>
<sequence length="581" mass="65543">MSSYKRILSHLYKQRYLALLPVLSIALTVGLDLYNPYFSRILIDKVIIGKQTKLLTGILITLISINAIRGILMYLRSYYLEMVSENTVLDLKYDLFRHIQSMPFKFFDDMETGELMSRMTNDIDNIKAVIAYGASIFIECIVYLISATILLLNISVKLTLLSIVALPFVAYLAFRFEKLIDRIYGKISDQAAKLNSTAEQNIAGMRVVHAFGRWNYEREKFRKENKSFLDLNIEETEIWAKYIPMMDFLSGLSVIIMLYVGGLMVIKKTITIGELVAFNGYIWMLIWPVRNMGWLVNMMAQAKASAGKIMSIFNAKPEVADAKDSIAVENIRGHVVFKDVSYKREGQTILEKINIDAKPGSKIAIMGTTGSGKTSIVNLIGRYYELTSGEITIDGINIKDMSLRNLRSCIGIVMQDTFLFSDTIAANIAFGKPDATMEEIIKAAKIARAHDFIMSMPEGYDTVVGERGVGLSGGQKQRIAIARAILKDPKILILDDATSAVDMHTEKEIIEALSNVMKGRTTFIIAHRVSSVKDADEIIMLENGRIVERGNHRELIDKKGKYFSLYTQQYKVFEFIDEEAI</sequence>
<evidence type="ECO:0000313" key="12">
    <source>
        <dbReference type="Proteomes" id="UP000184088"/>
    </source>
</evidence>
<feature type="transmembrane region" description="Helical" evidence="8">
    <location>
        <begin position="129"/>
        <end position="152"/>
    </location>
</feature>
<evidence type="ECO:0000259" key="10">
    <source>
        <dbReference type="PROSITE" id="PS50929"/>
    </source>
</evidence>
<keyword evidence="2" id="KW-0813">Transport</keyword>
<evidence type="ECO:0000313" key="11">
    <source>
        <dbReference type="EMBL" id="SHF15771.1"/>
    </source>
</evidence>
<evidence type="ECO:0000256" key="7">
    <source>
        <dbReference type="ARBA" id="ARBA00023136"/>
    </source>
</evidence>
<accession>A0A1M4ZCM9</accession>
<dbReference type="InterPro" id="IPR003593">
    <property type="entry name" value="AAA+_ATPase"/>
</dbReference>
<keyword evidence="4" id="KW-0547">Nucleotide-binding</keyword>
<reference evidence="11 12" key="1">
    <citation type="submission" date="2016-11" db="EMBL/GenBank/DDBJ databases">
        <authorList>
            <person name="Jaros S."/>
            <person name="Januszkiewicz K."/>
            <person name="Wedrychowicz H."/>
        </authorList>
    </citation>
    <scope>NUCLEOTIDE SEQUENCE [LARGE SCALE GENOMIC DNA]</scope>
    <source>
        <strain evidence="11 12">DSM 17918</strain>
    </source>
</reference>
<dbReference type="InterPro" id="IPR003439">
    <property type="entry name" value="ABC_transporter-like_ATP-bd"/>
</dbReference>
<dbReference type="GO" id="GO:0016887">
    <property type="term" value="F:ATP hydrolysis activity"/>
    <property type="evidence" value="ECO:0007669"/>
    <property type="project" value="InterPro"/>
</dbReference>
<dbReference type="SUPFAM" id="SSF90123">
    <property type="entry name" value="ABC transporter transmembrane region"/>
    <property type="match status" value="1"/>
</dbReference>
<keyword evidence="6 8" id="KW-1133">Transmembrane helix</keyword>
<dbReference type="Gene3D" id="1.20.1560.10">
    <property type="entry name" value="ABC transporter type 1, transmembrane domain"/>
    <property type="match status" value="1"/>
</dbReference>
<dbReference type="EMBL" id="FQVH01000013">
    <property type="protein sequence ID" value="SHF15771.1"/>
    <property type="molecule type" value="Genomic_DNA"/>
</dbReference>
<evidence type="ECO:0000256" key="2">
    <source>
        <dbReference type="ARBA" id="ARBA00022448"/>
    </source>
</evidence>
<dbReference type="STRING" id="1121256.SAMN02746089_01395"/>
<dbReference type="InterPro" id="IPR036640">
    <property type="entry name" value="ABC1_TM_sf"/>
</dbReference>
<gene>
    <name evidence="11" type="ORF">SAMN02746089_01395</name>
</gene>
<keyword evidence="3 8" id="KW-0812">Transmembrane</keyword>
<feature type="transmembrane region" description="Helical" evidence="8">
    <location>
        <begin position="158"/>
        <end position="176"/>
    </location>
</feature>
<dbReference type="InterPro" id="IPR017871">
    <property type="entry name" value="ABC_transporter-like_CS"/>
</dbReference>
<evidence type="ECO:0000256" key="5">
    <source>
        <dbReference type="ARBA" id="ARBA00022840"/>
    </source>
</evidence>
<dbReference type="RefSeq" id="WP_073343235.1">
    <property type="nucleotide sequence ID" value="NZ_FQVH01000013.1"/>
</dbReference>
<evidence type="ECO:0000256" key="3">
    <source>
        <dbReference type="ARBA" id="ARBA00022692"/>
    </source>
</evidence>